<sequence>MKLSMPTILSVFTLAGCLLAAPAAQAISLYSVSESVSATVGSISDTVRGSSKALHIAEGDYKVIDVAQADGKPGQARLTLQALNNPQQAEFYLYVPQADAQRAAVAKGNTVTASKRPYGLAFAKADTGTPFVLVLEQAWLQELQPNIVS</sequence>
<evidence type="ECO:0000256" key="1">
    <source>
        <dbReference type="SAM" id="SignalP"/>
    </source>
</evidence>
<proteinExistence type="predicted"/>
<keyword evidence="3" id="KW-1185">Reference proteome</keyword>
<dbReference type="PROSITE" id="PS51257">
    <property type="entry name" value="PROKAR_LIPOPROTEIN"/>
    <property type="match status" value="1"/>
</dbReference>
<name>A0ABV1M6N7_9NEIS</name>
<evidence type="ECO:0008006" key="4">
    <source>
        <dbReference type="Google" id="ProtNLM"/>
    </source>
</evidence>
<organism evidence="2 3">
    <name type="scientific">Vogesella oryzagri</name>
    <dbReference type="NCBI Taxonomy" id="3160864"/>
    <lineage>
        <taxon>Bacteria</taxon>
        <taxon>Pseudomonadati</taxon>
        <taxon>Pseudomonadota</taxon>
        <taxon>Betaproteobacteria</taxon>
        <taxon>Neisseriales</taxon>
        <taxon>Chromobacteriaceae</taxon>
        <taxon>Vogesella</taxon>
    </lineage>
</organism>
<evidence type="ECO:0000313" key="3">
    <source>
        <dbReference type="Proteomes" id="UP001433638"/>
    </source>
</evidence>
<keyword evidence="1" id="KW-0732">Signal</keyword>
<gene>
    <name evidence="2" type="ORF">ABNW52_14635</name>
</gene>
<dbReference type="Proteomes" id="UP001433638">
    <property type="component" value="Unassembled WGS sequence"/>
</dbReference>
<reference evidence="2" key="1">
    <citation type="submission" date="2024-06" db="EMBL/GenBank/DDBJ databases">
        <title>Genome sequence of Vogesella sp. MAHUQ-64.</title>
        <authorList>
            <person name="Huq M.A."/>
        </authorList>
    </citation>
    <scope>NUCLEOTIDE SEQUENCE</scope>
    <source>
        <strain evidence="2">MAHUQ-64</strain>
    </source>
</reference>
<dbReference type="RefSeq" id="WP_349589273.1">
    <property type="nucleotide sequence ID" value="NZ_JBEFLD010000007.1"/>
</dbReference>
<dbReference type="EMBL" id="JBEFLD010000007">
    <property type="protein sequence ID" value="MEQ6291852.1"/>
    <property type="molecule type" value="Genomic_DNA"/>
</dbReference>
<protein>
    <recommendedName>
        <fullName evidence="4">DUF2141 domain-containing protein</fullName>
    </recommendedName>
</protein>
<comment type="caution">
    <text evidence="2">The sequence shown here is derived from an EMBL/GenBank/DDBJ whole genome shotgun (WGS) entry which is preliminary data.</text>
</comment>
<feature type="chain" id="PRO_5047104166" description="DUF2141 domain-containing protein" evidence="1">
    <location>
        <begin position="27"/>
        <end position="149"/>
    </location>
</feature>
<evidence type="ECO:0000313" key="2">
    <source>
        <dbReference type="EMBL" id="MEQ6291852.1"/>
    </source>
</evidence>
<accession>A0ABV1M6N7</accession>
<feature type="signal peptide" evidence="1">
    <location>
        <begin position="1"/>
        <end position="26"/>
    </location>
</feature>